<feature type="domain" description="Xrn1 helical" evidence="6">
    <location>
        <begin position="350"/>
        <end position="515"/>
    </location>
</feature>
<dbReference type="InterPro" id="IPR041412">
    <property type="entry name" value="Xrn1_helical"/>
</dbReference>
<dbReference type="Pfam" id="PF03159">
    <property type="entry name" value="XRN_N"/>
    <property type="match status" value="1"/>
</dbReference>
<dbReference type="PANTHER" id="PTHR12341">
    <property type="entry name" value="5'-&gt;3' EXORIBONUCLEASE"/>
    <property type="match status" value="1"/>
</dbReference>
<evidence type="ECO:0000256" key="3">
    <source>
        <dbReference type="ARBA" id="ARBA00022839"/>
    </source>
</evidence>
<dbReference type="GO" id="GO:0005634">
    <property type="term" value="C:nucleus"/>
    <property type="evidence" value="ECO:0007669"/>
    <property type="project" value="TreeGrafter"/>
</dbReference>
<dbReference type="AlphaFoldDB" id="A0A6C0BPR3"/>
<protein>
    <recommendedName>
        <fullName evidence="8">Xrn1 N-terminal domain-containing protein</fullName>
    </recommendedName>
</protein>
<dbReference type="GO" id="GO:0004534">
    <property type="term" value="F:5'-3' RNA exonuclease activity"/>
    <property type="evidence" value="ECO:0007669"/>
    <property type="project" value="TreeGrafter"/>
</dbReference>
<evidence type="ECO:0008006" key="8">
    <source>
        <dbReference type="Google" id="ProtNLM"/>
    </source>
</evidence>
<evidence type="ECO:0000313" key="7">
    <source>
        <dbReference type="EMBL" id="QHS94050.1"/>
    </source>
</evidence>
<name>A0A6C0BPR3_9ZZZZ</name>
<comment type="similarity">
    <text evidence="4">Belongs to the 5'-3' exonuclease family.</text>
</comment>
<dbReference type="PANTHER" id="PTHR12341:SF7">
    <property type="entry name" value="5'-3' EXORIBONUCLEASE 1"/>
    <property type="match status" value="1"/>
</dbReference>
<evidence type="ECO:0000256" key="4">
    <source>
        <dbReference type="ARBA" id="ARBA00038299"/>
    </source>
</evidence>
<dbReference type="Pfam" id="PF17846">
    <property type="entry name" value="XRN_M"/>
    <property type="match status" value="1"/>
</dbReference>
<feature type="domain" description="Xrn1 N-terminal" evidence="5">
    <location>
        <begin position="1"/>
        <end position="225"/>
    </location>
</feature>
<sequence>MGIPLYFKKLTNEFENIVVNQKPFETCDRLFLDFNCAIHKCVYSMKCDITNAFISKSEFEILLIEECKKMIDKLYHMILPTKLMYVSIDGVAPMAKISQQRKRRYFSDWKRNELINKSTKLGKIKECEKLCHEWNSNAITPGTLFMKKLIDELTIYKNKFKLEHNVELILDYQKGEGEHNICNYIERTRYDNSSTLIDVIYGMDADMILLGMLSYNCNNTYLLRESTTDNKQFVYMILKNTSKQIYEQFCDYVECSRDDTNINFYIKCYVFLTFMLGNDFIPNITYISLRNDGLVKLLIAYRQSYQKLNAHILNQHSKINLDFLVSLFDVLSKNEDSEYQKCETNYYNFTNNINQNSKKNNFIENETQLMEQYPKYKKFPSVINVNKPGWRRNYYYYLFENNLNSDIIKRICTSYVQGLIWVANYYFEKEFDEFWFYPFMYSPTFIDLSNYVNLLHNLEDEAHTKKYHREITDLDQLLMVLPPSSSYLIPNEKYREYYTNIKLGLVHLFPINFDIITYMKYQLHECNGNGVNLVQPILV</sequence>
<reference evidence="7" key="1">
    <citation type="journal article" date="2020" name="Nature">
        <title>Giant virus diversity and host interactions through global metagenomics.</title>
        <authorList>
            <person name="Schulz F."/>
            <person name="Roux S."/>
            <person name="Paez-Espino D."/>
            <person name="Jungbluth S."/>
            <person name="Walsh D.A."/>
            <person name="Denef V.J."/>
            <person name="McMahon K.D."/>
            <person name="Konstantinidis K.T."/>
            <person name="Eloe-Fadrosh E.A."/>
            <person name="Kyrpides N.C."/>
            <person name="Woyke T."/>
        </authorList>
    </citation>
    <scope>NUCLEOTIDE SEQUENCE</scope>
    <source>
        <strain evidence="7">GVMAG-M-3300018416-26</strain>
    </source>
</reference>
<evidence type="ECO:0000259" key="5">
    <source>
        <dbReference type="Pfam" id="PF03159"/>
    </source>
</evidence>
<dbReference type="GO" id="GO:0016075">
    <property type="term" value="P:rRNA catabolic process"/>
    <property type="evidence" value="ECO:0007669"/>
    <property type="project" value="TreeGrafter"/>
</dbReference>
<accession>A0A6C0BPR3</accession>
<evidence type="ECO:0000259" key="6">
    <source>
        <dbReference type="Pfam" id="PF17846"/>
    </source>
</evidence>
<proteinExistence type="inferred from homology"/>
<evidence type="ECO:0000256" key="2">
    <source>
        <dbReference type="ARBA" id="ARBA00022801"/>
    </source>
</evidence>
<keyword evidence="1" id="KW-0540">Nuclease</keyword>
<dbReference type="Gene3D" id="3.40.50.12390">
    <property type="match status" value="1"/>
</dbReference>
<dbReference type="GO" id="GO:0000956">
    <property type="term" value="P:nuclear-transcribed mRNA catabolic process"/>
    <property type="evidence" value="ECO:0007669"/>
    <property type="project" value="TreeGrafter"/>
</dbReference>
<dbReference type="EMBL" id="MN739215">
    <property type="protein sequence ID" value="QHS94050.1"/>
    <property type="molecule type" value="Genomic_DNA"/>
</dbReference>
<dbReference type="GO" id="GO:0003723">
    <property type="term" value="F:RNA binding"/>
    <property type="evidence" value="ECO:0007669"/>
    <property type="project" value="TreeGrafter"/>
</dbReference>
<evidence type="ECO:0000256" key="1">
    <source>
        <dbReference type="ARBA" id="ARBA00022722"/>
    </source>
</evidence>
<keyword evidence="2" id="KW-0378">Hydrolase</keyword>
<keyword evidence="3" id="KW-0269">Exonuclease</keyword>
<dbReference type="InterPro" id="IPR027073">
    <property type="entry name" value="5_3_exoribonuclease"/>
</dbReference>
<organism evidence="7">
    <name type="scientific">viral metagenome</name>
    <dbReference type="NCBI Taxonomy" id="1070528"/>
    <lineage>
        <taxon>unclassified sequences</taxon>
        <taxon>metagenomes</taxon>
        <taxon>organismal metagenomes</taxon>
    </lineage>
</organism>
<dbReference type="InterPro" id="IPR004859">
    <property type="entry name" value="Xrn1_N"/>
</dbReference>